<feature type="transmembrane region" description="Helical" evidence="10">
    <location>
        <begin position="22"/>
        <end position="43"/>
    </location>
</feature>
<comment type="similarity">
    <text evidence="3 10">Belongs to the FliL family.</text>
</comment>
<keyword evidence="7 10" id="KW-0283">Flagellar rotation</keyword>
<evidence type="ECO:0000256" key="7">
    <source>
        <dbReference type="ARBA" id="ARBA00022779"/>
    </source>
</evidence>
<evidence type="ECO:0000256" key="9">
    <source>
        <dbReference type="ARBA" id="ARBA00023136"/>
    </source>
</evidence>
<evidence type="ECO:0000256" key="8">
    <source>
        <dbReference type="ARBA" id="ARBA00022989"/>
    </source>
</evidence>
<evidence type="ECO:0000313" key="12">
    <source>
        <dbReference type="Proteomes" id="UP000604161"/>
    </source>
</evidence>
<gene>
    <name evidence="11" type="ORF">IF202_02100</name>
</gene>
<keyword evidence="4" id="KW-1003">Cell membrane</keyword>
<evidence type="ECO:0000313" key="11">
    <source>
        <dbReference type="EMBL" id="MBD5769831.1"/>
    </source>
</evidence>
<keyword evidence="11" id="KW-0966">Cell projection</keyword>
<protein>
    <recommendedName>
        <fullName evidence="10">Flagellar protein FliL</fullName>
    </recommendedName>
</protein>
<accession>A0ABR8NUU3</accession>
<dbReference type="Pfam" id="PF03748">
    <property type="entry name" value="FliL"/>
    <property type="match status" value="1"/>
</dbReference>
<comment type="subcellular location">
    <subcellularLocation>
        <location evidence="10">Cell inner membrane</location>
    </subcellularLocation>
    <subcellularLocation>
        <location evidence="2">Cell membrane</location>
        <topology evidence="2">Single-pass membrane protein</topology>
    </subcellularLocation>
</comment>
<comment type="caution">
    <text evidence="11">The sequence shown here is derived from an EMBL/GenBank/DDBJ whole genome shotgun (WGS) entry which is preliminary data.</text>
</comment>
<sequence>MADEDSLDIGEDGEKSGGKKKLIIIIALVLVLLGGGAAAYFFLFSGADSGDSVETEQEKLAGAPSIYLALEPAFTVDFLVDGKQRYVQLSMTVKSKSAEQINAVTLHMPLIRNSLVLLFSSQSFVELQTGEGKVALKQASVDAINGILKQETGLGGVDSVLFTNFVMQ</sequence>
<keyword evidence="12" id="KW-1185">Reference proteome</keyword>
<evidence type="ECO:0000256" key="6">
    <source>
        <dbReference type="ARBA" id="ARBA00022692"/>
    </source>
</evidence>
<dbReference type="PANTHER" id="PTHR35091:SF2">
    <property type="entry name" value="FLAGELLAR PROTEIN FLIL"/>
    <property type="match status" value="1"/>
</dbReference>
<keyword evidence="10" id="KW-0997">Cell inner membrane</keyword>
<dbReference type="EMBL" id="JACYFC010000001">
    <property type="protein sequence ID" value="MBD5769831.1"/>
    <property type="molecule type" value="Genomic_DNA"/>
</dbReference>
<evidence type="ECO:0000256" key="5">
    <source>
        <dbReference type="ARBA" id="ARBA00022500"/>
    </source>
</evidence>
<comment type="function">
    <text evidence="1 10">Controls the rotational direction of flagella during chemotaxis.</text>
</comment>
<keyword evidence="9 10" id="KW-0472">Membrane</keyword>
<name>A0ABR8NUU3_9GAMM</name>
<evidence type="ECO:0000256" key="4">
    <source>
        <dbReference type="ARBA" id="ARBA00022475"/>
    </source>
</evidence>
<dbReference type="Proteomes" id="UP000604161">
    <property type="component" value="Unassembled WGS sequence"/>
</dbReference>
<dbReference type="InterPro" id="IPR005503">
    <property type="entry name" value="FliL"/>
</dbReference>
<keyword evidence="5 10" id="KW-0145">Chemotaxis</keyword>
<keyword evidence="6 10" id="KW-0812">Transmembrane</keyword>
<keyword evidence="11" id="KW-0969">Cilium</keyword>
<organism evidence="11 12">
    <name type="scientific">Marinomonas colpomeniae</name>
    <dbReference type="NCBI Taxonomy" id="2774408"/>
    <lineage>
        <taxon>Bacteria</taxon>
        <taxon>Pseudomonadati</taxon>
        <taxon>Pseudomonadota</taxon>
        <taxon>Gammaproteobacteria</taxon>
        <taxon>Oceanospirillales</taxon>
        <taxon>Oceanospirillaceae</taxon>
        <taxon>Marinomonas</taxon>
    </lineage>
</organism>
<evidence type="ECO:0000256" key="3">
    <source>
        <dbReference type="ARBA" id="ARBA00008281"/>
    </source>
</evidence>
<reference evidence="11 12" key="1">
    <citation type="submission" date="2020-09" db="EMBL/GenBank/DDBJ databases">
        <title>Marinomonas sp. nov., isolated from the cysticercosis algae of Qingdao, China.</title>
        <authorList>
            <person name="Sun X."/>
        </authorList>
    </citation>
    <scope>NUCLEOTIDE SEQUENCE [LARGE SCALE GENOMIC DNA]</scope>
    <source>
        <strain evidence="11 12">SM2066</strain>
    </source>
</reference>
<dbReference type="RefSeq" id="WP_191593213.1">
    <property type="nucleotide sequence ID" value="NZ_JACYFC010000001.1"/>
</dbReference>
<evidence type="ECO:0000256" key="10">
    <source>
        <dbReference type="RuleBase" id="RU364125"/>
    </source>
</evidence>
<dbReference type="PANTHER" id="PTHR35091">
    <property type="entry name" value="FLAGELLAR PROTEIN FLIL"/>
    <property type="match status" value="1"/>
</dbReference>
<evidence type="ECO:0000256" key="1">
    <source>
        <dbReference type="ARBA" id="ARBA00002254"/>
    </source>
</evidence>
<evidence type="ECO:0000256" key="2">
    <source>
        <dbReference type="ARBA" id="ARBA00004162"/>
    </source>
</evidence>
<proteinExistence type="inferred from homology"/>
<keyword evidence="8 10" id="KW-1133">Transmembrane helix</keyword>
<keyword evidence="11" id="KW-0282">Flagellum</keyword>